<evidence type="ECO:0000313" key="8">
    <source>
        <dbReference type="EMBL" id="QOY51052.1"/>
    </source>
</evidence>
<feature type="domain" description="Methyl-accepting transducer" evidence="7">
    <location>
        <begin position="282"/>
        <end position="532"/>
    </location>
</feature>
<feature type="region of interest" description="Disordered" evidence="5">
    <location>
        <begin position="303"/>
        <end position="322"/>
    </location>
</feature>
<name>A0A7S7LTI5_9BACT</name>
<dbReference type="GO" id="GO:0007165">
    <property type="term" value="P:signal transduction"/>
    <property type="evidence" value="ECO:0007669"/>
    <property type="project" value="UniProtKB-KW"/>
</dbReference>
<accession>A0A7S7LTI5</accession>
<keyword evidence="6" id="KW-1133">Transmembrane helix</keyword>
<dbReference type="SMART" id="SM00283">
    <property type="entry name" value="MA"/>
    <property type="match status" value="1"/>
</dbReference>
<dbReference type="PANTHER" id="PTHR32089">
    <property type="entry name" value="METHYL-ACCEPTING CHEMOTAXIS PROTEIN MCPB"/>
    <property type="match status" value="1"/>
</dbReference>
<dbReference type="PROSITE" id="PS50111">
    <property type="entry name" value="CHEMOTAXIS_TRANSDUC_2"/>
    <property type="match status" value="1"/>
</dbReference>
<evidence type="ECO:0000256" key="2">
    <source>
        <dbReference type="ARBA" id="ARBA00029447"/>
    </source>
</evidence>
<evidence type="ECO:0000256" key="6">
    <source>
        <dbReference type="SAM" id="Phobius"/>
    </source>
</evidence>
<dbReference type="EMBL" id="CP054492">
    <property type="protein sequence ID" value="QOY51052.1"/>
    <property type="molecule type" value="Genomic_DNA"/>
</dbReference>
<organism evidence="8 9">
    <name type="scientific">Candidatus Sulfurimonas baltica</name>
    <dbReference type="NCBI Taxonomy" id="2740404"/>
    <lineage>
        <taxon>Bacteria</taxon>
        <taxon>Pseudomonadati</taxon>
        <taxon>Campylobacterota</taxon>
        <taxon>Epsilonproteobacteria</taxon>
        <taxon>Campylobacterales</taxon>
        <taxon>Sulfurimonadaceae</taxon>
        <taxon>Sulfurimonas</taxon>
    </lineage>
</organism>
<dbReference type="AlphaFoldDB" id="A0A7S7LTI5"/>
<feature type="coiled-coil region" evidence="4">
    <location>
        <begin position="325"/>
        <end position="352"/>
    </location>
</feature>
<feature type="compositionally biased region" description="Basic and acidic residues" evidence="5">
    <location>
        <begin position="309"/>
        <end position="322"/>
    </location>
</feature>
<evidence type="ECO:0000259" key="7">
    <source>
        <dbReference type="PROSITE" id="PS50111"/>
    </source>
</evidence>
<feature type="transmembrane region" description="Helical" evidence="6">
    <location>
        <begin position="20"/>
        <end position="43"/>
    </location>
</feature>
<protein>
    <submittedName>
        <fullName evidence="8">Methyl-accepting chemotaxis protein</fullName>
    </submittedName>
</protein>
<dbReference type="Gene3D" id="1.10.287.950">
    <property type="entry name" value="Methyl-accepting chemotaxis protein"/>
    <property type="match status" value="1"/>
</dbReference>
<evidence type="ECO:0000256" key="4">
    <source>
        <dbReference type="SAM" id="Coils"/>
    </source>
</evidence>
<keyword evidence="6" id="KW-0472">Membrane</keyword>
<dbReference type="SUPFAM" id="SSF58104">
    <property type="entry name" value="Methyl-accepting chemotaxis protein (MCP) signaling domain"/>
    <property type="match status" value="1"/>
</dbReference>
<dbReference type="Proteomes" id="UP000593994">
    <property type="component" value="Chromosome"/>
</dbReference>
<evidence type="ECO:0000256" key="5">
    <source>
        <dbReference type="SAM" id="MobiDB-lite"/>
    </source>
</evidence>
<dbReference type="InterPro" id="IPR004089">
    <property type="entry name" value="MCPsignal_dom"/>
</dbReference>
<proteinExistence type="inferred from homology"/>
<keyword evidence="9" id="KW-1185">Reference proteome</keyword>
<evidence type="ECO:0000313" key="9">
    <source>
        <dbReference type="Proteomes" id="UP000593994"/>
    </source>
</evidence>
<gene>
    <name evidence="8" type="ORF">HUE88_07835</name>
</gene>
<keyword evidence="6" id="KW-0812">Transmembrane</keyword>
<dbReference type="GO" id="GO:0004888">
    <property type="term" value="F:transmembrane signaling receptor activity"/>
    <property type="evidence" value="ECO:0007669"/>
    <property type="project" value="InterPro"/>
</dbReference>
<dbReference type="InterPro" id="IPR004090">
    <property type="entry name" value="Chemotax_Me-accpt_rcpt"/>
</dbReference>
<evidence type="ECO:0000256" key="1">
    <source>
        <dbReference type="ARBA" id="ARBA00023224"/>
    </source>
</evidence>
<evidence type="ECO:0000256" key="3">
    <source>
        <dbReference type="PROSITE-ProRule" id="PRU00284"/>
    </source>
</evidence>
<keyword evidence="1 3" id="KW-0807">Transducer</keyword>
<dbReference type="PRINTS" id="PR00260">
    <property type="entry name" value="CHEMTRNSDUCR"/>
</dbReference>
<dbReference type="PANTHER" id="PTHR32089:SF112">
    <property type="entry name" value="LYSOZYME-LIKE PROTEIN-RELATED"/>
    <property type="match status" value="1"/>
</dbReference>
<keyword evidence="4" id="KW-0175">Coiled coil</keyword>
<dbReference type="KEGG" id="sbal:HUE88_07835"/>
<sequence length="547" mass="60184">MSFCMFSTKEKCSIKLKLILLSFIGIVSMSVIFLIATGAFSLFKEKNDEKTQLNSFFESTMNLEIKLNTIRGNFYEGALKKEAELASLGSENDNINFLINDLSAKTETFQDPEDKKQLQEELEKVRLMYVTFFKNGKSFIKNVIDDPSEATFETGELNKLIDNLFKEMTIFTKFVAENKAAKEVAIENALKDANTQLITISLAAALVQILFSLFIQKGITGSINNISNLLNDISKNKDLGRSCQTMLEPELLKISDSIHDLTQSFSSAIKKVTDASRDVLHSSENIDVLSKKVGVSSETILKKTTSSGEHAKHSLTKVEESKNSAIEADEKINAAVESIDDAKNKSKKLNIQANDSAEHFTDLADKLRSLSSDAEDVKNVLGIINDIADQTNLLALNAAIEAARAGEHGRGFAVVADEVRKLAERTQNSLSEISASISVVVQGIQDSSEQTAAGAKESQALSEDVLLINNTLTEASDMIYNVRKDVSMTVTHSKEVEEIMNLLYQDNLEIAKLSEDSKLLSVDTISASSKLIQTSELLSQEANQFKI</sequence>
<dbReference type="GO" id="GO:0006935">
    <property type="term" value="P:chemotaxis"/>
    <property type="evidence" value="ECO:0007669"/>
    <property type="project" value="InterPro"/>
</dbReference>
<dbReference type="GO" id="GO:0016020">
    <property type="term" value="C:membrane"/>
    <property type="evidence" value="ECO:0007669"/>
    <property type="project" value="InterPro"/>
</dbReference>
<comment type="similarity">
    <text evidence="2">Belongs to the methyl-accepting chemotaxis (MCP) protein family.</text>
</comment>
<dbReference type="Pfam" id="PF00015">
    <property type="entry name" value="MCPsignal"/>
    <property type="match status" value="1"/>
</dbReference>
<reference evidence="8 9" key="1">
    <citation type="submission" date="2020-05" db="EMBL/GenBank/DDBJ databases">
        <title>Sulfurimonas marisnigri, sp. nov., and Sulfurimonas baltica, sp. nov., manganese oxide reducing chemolithoautotrophs of the class Epsilonproteobacteria isolated from the pelagic redoxclines of the Black and Baltic Seas and emended description of the genus Sulfurimonas.</title>
        <authorList>
            <person name="Henkel J.V."/>
            <person name="Laudan C."/>
            <person name="Werner J."/>
            <person name="Neu T."/>
            <person name="Plewe S."/>
            <person name="Sproer C."/>
            <person name="Bunk B."/>
            <person name="Schulz-Vogt H.N."/>
        </authorList>
    </citation>
    <scope>NUCLEOTIDE SEQUENCE [LARGE SCALE GENOMIC DNA]</scope>
    <source>
        <strain evidence="8 9">GD2</strain>
    </source>
</reference>